<sequence>MESINVKVLDQGIETSDEDIDDGTNVNDICPHDTSRIADGQHVDVKCDDSRIIQPLSHIQNNHPVDNIIGQIDQGVTKGGRNLLTIDGCVEEEPVFNPTPIRSVPPDGITHDVTQEEAPKIHNFYLPWVDYTKVRELDNPRSSRVNQDDDVGGEEFDEEIHTEKDVTEAIGVVDVSEPSGLPIVDDTTGKTVEPFLLSEKFDDVSSDNDPKEDNVDLSHADNIVTEGVEIPSTEGLGVSVDPSVNDTLDGIPTWRDVLRPTVGHSVKDIIVEDMDADISSATGTEPVTVEATSKGVIPSVIDTGEETADQTAKESVTIVSQGAADTLNEDIEEVNPEVVAEKAIDADVHEEADDHVLEEEVALVIQQTVSDEWFSKHEKQDGNVQEEAQESDEGDVVAVIRKRKKATGKLKLNENRTKVRNKRVSKNVVVVSTTNVSLNSEKEEAKCRFVGNNKVVAEKMLSEVTKKNANIIGILEGAGG</sequence>
<reference evidence="1 2" key="1">
    <citation type="submission" date="2024-01" db="EMBL/GenBank/DDBJ databases">
        <title>The complete chloroplast genome sequence of Lithospermum erythrorhizon: insights into the phylogenetic relationship among Boraginaceae species and the maternal lineages of purple gromwells.</title>
        <authorList>
            <person name="Okada T."/>
            <person name="Watanabe K."/>
        </authorList>
    </citation>
    <scope>NUCLEOTIDE SEQUENCE [LARGE SCALE GENOMIC DNA]</scope>
</reference>
<organism evidence="1 2">
    <name type="scientific">Lithospermum erythrorhizon</name>
    <name type="common">Purple gromwell</name>
    <name type="synonym">Lithospermum officinale var. erythrorhizon</name>
    <dbReference type="NCBI Taxonomy" id="34254"/>
    <lineage>
        <taxon>Eukaryota</taxon>
        <taxon>Viridiplantae</taxon>
        <taxon>Streptophyta</taxon>
        <taxon>Embryophyta</taxon>
        <taxon>Tracheophyta</taxon>
        <taxon>Spermatophyta</taxon>
        <taxon>Magnoliopsida</taxon>
        <taxon>eudicotyledons</taxon>
        <taxon>Gunneridae</taxon>
        <taxon>Pentapetalae</taxon>
        <taxon>asterids</taxon>
        <taxon>lamiids</taxon>
        <taxon>Boraginales</taxon>
        <taxon>Boraginaceae</taxon>
        <taxon>Boraginoideae</taxon>
        <taxon>Lithospermeae</taxon>
        <taxon>Lithospermum</taxon>
    </lineage>
</organism>
<name>A0AAV3S1P9_LITER</name>
<evidence type="ECO:0000313" key="1">
    <source>
        <dbReference type="EMBL" id="GAA0186770.1"/>
    </source>
</evidence>
<proteinExistence type="predicted"/>
<comment type="caution">
    <text evidence="1">The sequence shown here is derived from an EMBL/GenBank/DDBJ whole genome shotgun (WGS) entry which is preliminary data.</text>
</comment>
<accession>A0AAV3S1P9</accession>
<dbReference type="AlphaFoldDB" id="A0AAV3S1P9"/>
<evidence type="ECO:0000313" key="2">
    <source>
        <dbReference type="Proteomes" id="UP001454036"/>
    </source>
</evidence>
<dbReference type="EMBL" id="BAABME010014021">
    <property type="protein sequence ID" value="GAA0186770.1"/>
    <property type="molecule type" value="Genomic_DNA"/>
</dbReference>
<keyword evidence="2" id="KW-1185">Reference proteome</keyword>
<gene>
    <name evidence="1" type="ORF">LIER_34058</name>
</gene>
<protein>
    <submittedName>
        <fullName evidence="1">Uncharacterized protein</fullName>
    </submittedName>
</protein>
<dbReference type="Proteomes" id="UP001454036">
    <property type="component" value="Unassembled WGS sequence"/>
</dbReference>